<comment type="caution">
    <text evidence="1">The sequence shown here is derived from an EMBL/GenBank/DDBJ whole genome shotgun (WGS) entry which is preliminary data.</text>
</comment>
<dbReference type="EMBL" id="LAZR01027170">
    <property type="protein sequence ID" value="KKL66531.1"/>
    <property type="molecule type" value="Genomic_DNA"/>
</dbReference>
<reference evidence="1" key="1">
    <citation type="journal article" date="2015" name="Nature">
        <title>Complex archaea that bridge the gap between prokaryotes and eukaryotes.</title>
        <authorList>
            <person name="Spang A."/>
            <person name="Saw J.H."/>
            <person name="Jorgensen S.L."/>
            <person name="Zaremba-Niedzwiedzka K."/>
            <person name="Martijn J."/>
            <person name="Lind A.E."/>
            <person name="van Eijk R."/>
            <person name="Schleper C."/>
            <person name="Guy L."/>
            <person name="Ettema T.J."/>
        </authorList>
    </citation>
    <scope>NUCLEOTIDE SEQUENCE</scope>
</reference>
<proteinExistence type="predicted"/>
<organism evidence="1">
    <name type="scientific">marine sediment metagenome</name>
    <dbReference type="NCBI Taxonomy" id="412755"/>
    <lineage>
        <taxon>unclassified sequences</taxon>
        <taxon>metagenomes</taxon>
        <taxon>ecological metagenomes</taxon>
    </lineage>
</organism>
<evidence type="ECO:0000313" key="1">
    <source>
        <dbReference type="EMBL" id="KKL66531.1"/>
    </source>
</evidence>
<name>A0A0F9EJS2_9ZZZZ</name>
<dbReference type="AlphaFoldDB" id="A0A0F9EJS2"/>
<gene>
    <name evidence="1" type="ORF">LCGC14_2144050</name>
</gene>
<protein>
    <submittedName>
        <fullName evidence="1">Uncharacterized protein</fullName>
    </submittedName>
</protein>
<sequence length="268" mass="31709">MLVAHHSDNLKAIYGIGSFFDKNLPSTWIRHDIDLILVVKSIENIPKEDWDNRFYPRQIEGYEVFIGYNTIEIYHDKQKFHEVSGANYKWALIEIKYPENSKLLYGKDIRDQLPDVSTLTFDCEDILARGLYHLEKSLKSKEFHITMRELSKAIFKTSFYICVYFMDNFNYTSLIEIGKKLKDIVEIVGSVKDIEMFFEEAITYRTTGQFKTNLRELQREFISFIINLLKTGFLHKRFEDAELKIYLTKYFGGFPNLIRTLKEQSLIN</sequence>
<accession>A0A0F9EJS2</accession>